<keyword evidence="4" id="KW-1185">Reference proteome</keyword>
<organism evidence="3 4">
    <name type="scientific">Ottowia cancrivicina</name>
    <dbReference type="NCBI Taxonomy" id="3040346"/>
    <lineage>
        <taxon>Bacteria</taxon>
        <taxon>Pseudomonadati</taxon>
        <taxon>Pseudomonadota</taxon>
        <taxon>Betaproteobacteria</taxon>
        <taxon>Burkholderiales</taxon>
        <taxon>Comamonadaceae</taxon>
        <taxon>Ottowia</taxon>
    </lineage>
</organism>
<dbReference type="Proteomes" id="UP001237156">
    <property type="component" value="Unassembled WGS sequence"/>
</dbReference>
<proteinExistence type="predicted"/>
<feature type="compositionally biased region" description="Polar residues" evidence="1">
    <location>
        <begin position="39"/>
        <end position="49"/>
    </location>
</feature>
<dbReference type="EMBL" id="JARVII010000002">
    <property type="protein sequence ID" value="MDG9698382.1"/>
    <property type="molecule type" value="Genomic_DNA"/>
</dbReference>
<evidence type="ECO:0000313" key="3">
    <source>
        <dbReference type="EMBL" id="MDG9698382.1"/>
    </source>
</evidence>
<feature type="region of interest" description="Disordered" evidence="1">
    <location>
        <begin position="17"/>
        <end position="96"/>
    </location>
</feature>
<dbReference type="AlphaFoldDB" id="A0AAW6RKJ0"/>
<dbReference type="RefSeq" id="WP_279523504.1">
    <property type="nucleotide sequence ID" value="NZ_JARVII010000002.1"/>
</dbReference>
<dbReference type="Pfam" id="PF10908">
    <property type="entry name" value="Tlde1_dom"/>
    <property type="match status" value="1"/>
</dbReference>
<dbReference type="InterPro" id="IPR021225">
    <property type="entry name" value="Tlde1_dom"/>
</dbReference>
<accession>A0AAW6RKJ0</accession>
<feature type="domain" description="Tlde1" evidence="2">
    <location>
        <begin position="155"/>
        <end position="248"/>
    </location>
</feature>
<name>A0AAW6RKJ0_9BURK</name>
<comment type="caution">
    <text evidence="3">The sequence shown here is derived from an EMBL/GenBank/DDBJ whole genome shotgun (WGS) entry which is preliminary data.</text>
</comment>
<reference evidence="3 4" key="1">
    <citation type="submission" date="2023-04" db="EMBL/GenBank/DDBJ databases">
        <title>Ottowia paracancer sp. nov., isolated from human stomach.</title>
        <authorList>
            <person name="Song Y."/>
        </authorList>
    </citation>
    <scope>NUCLEOTIDE SEQUENCE [LARGE SCALE GENOMIC DNA]</scope>
    <source>
        <strain evidence="3 4">10c7w1</strain>
    </source>
</reference>
<gene>
    <name evidence="3" type="ORF">QB898_01375</name>
</gene>
<sequence length="264" mass="28413">MASISSRVGPSFAAYAQQTASDKANVSGAATEVEAVETPQANNSQANRPETTRAGAVTNLRDLPGAHPYSLLQEGKREGKNSAQSTDARTKANDNHTDQFGDYYGFSAKAAESIAGSASKAANCHYSITLQTFACTSNNPNTPNLRKSIDPGCIHSGRGDHKNNPDSVHVKDHGPIWPGLFTMKPNTKPGHEGWYALQPVGWSKVDSFRYRMGLIRGGANLHIGHVSHGCITVHPRCQDQFNDMINLLNDGARYGDGNILKVIK</sequence>
<evidence type="ECO:0000256" key="1">
    <source>
        <dbReference type="SAM" id="MobiDB-lite"/>
    </source>
</evidence>
<evidence type="ECO:0000313" key="4">
    <source>
        <dbReference type="Proteomes" id="UP001237156"/>
    </source>
</evidence>
<evidence type="ECO:0000259" key="2">
    <source>
        <dbReference type="Pfam" id="PF10908"/>
    </source>
</evidence>
<protein>
    <submittedName>
        <fullName evidence="3">DUF2778 domain-containing protein</fullName>
    </submittedName>
</protein>